<sequence>MEKIRCRIKERSWLAAIAARKMGVKQIAMVVGSTIHLHGSSRHIFMADTYWVRHEVCHIKQYREHGMIKFLWLYLTEYFRRGYYMNRFEVAARTAEADPYILDDIEIV</sequence>
<keyword evidence="2" id="KW-1185">Reference proteome</keyword>
<dbReference type="Proteomes" id="UP001207742">
    <property type="component" value="Unassembled WGS sequence"/>
</dbReference>
<evidence type="ECO:0000313" key="1">
    <source>
        <dbReference type="EMBL" id="MCW3487435.1"/>
    </source>
</evidence>
<dbReference type="RefSeq" id="WP_264734244.1">
    <property type="nucleotide sequence ID" value="NZ_JAPDNR010000001.1"/>
</dbReference>
<proteinExistence type="predicted"/>
<accession>A0ABT3IUQ1</accession>
<name>A0ABT3IUQ1_9BACT</name>
<organism evidence="1 2">
    <name type="scientific">Chitinophaga nivalis</name>
    <dbReference type="NCBI Taxonomy" id="2991709"/>
    <lineage>
        <taxon>Bacteria</taxon>
        <taxon>Pseudomonadati</taxon>
        <taxon>Bacteroidota</taxon>
        <taxon>Chitinophagia</taxon>
        <taxon>Chitinophagales</taxon>
        <taxon>Chitinophagaceae</taxon>
        <taxon>Chitinophaga</taxon>
    </lineage>
</organism>
<protein>
    <submittedName>
        <fullName evidence="1">DUF4157 domain-containing protein</fullName>
    </submittedName>
</protein>
<reference evidence="1 2" key="1">
    <citation type="submission" date="2022-10" db="EMBL/GenBank/DDBJ databases">
        <title>Chitinophaga nivalis PC15 sp. nov., isolated from Pyeongchang county, South Korea.</title>
        <authorList>
            <person name="Trinh H.N."/>
        </authorList>
    </citation>
    <scope>NUCLEOTIDE SEQUENCE [LARGE SCALE GENOMIC DNA]</scope>
    <source>
        <strain evidence="1 2">PC14</strain>
    </source>
</reference>
<evidence type="ECO:0000313" key="2">
    <source>
        <dbReference type="Proteomes" id="UP001207742"/>
    </source>
</evidence>
<gene>
    <name evidence="1" type="ORF">OL497_26295</name>
</gene>
<comment type="caution">
    <text evidence="1">The sequence shown here is derived from an EMBL/GenBank/DDBJ whole genome shotgun (WGS) entry which is preliminary data.</text>
</comment>
<dbReference type="EMBL" id="JAPDNS010000002">
    <property type="protein sequence ID" value="MCW3487435.1"/>
    <property type="molecule type" value="Genomic_DNA"/>
</dbReference>